<dbReference type="EMBL" id="DF237911">
    <property type="protein sequence ID" value="GAQ92270.1"/>
    <property type="molecule type" value="Genomic_DNA"/>
</dbReference>
<name>A0A1Y1IN07_KLENI</name>
<feature type="compositionally biased region" description="Basic and acidic residues" evidence="1">
    <location>
        <begin position="363"/>
        <end position="375"/>
    </location>
</feature>
<feature type="region of interest" description="Disordered" evidence="1">
    <location>
        <begin position="363"/>
        <end position="435"/>
    </location>
</feature>
<keyword evidence="3" id="KW-1185">Reference proteome</keyword>
<feature type="compositionally biased region" description="Polar residues" evidence="1">
    <location>
        <begin position="422"/>
        <end position="435"/>
    </location>
</feature>
<reference evidence="2 3" key="1">
    <citation type="journal article" date="2014" name="Nat. Commun.">
        <title>Klebsormidium flaccidum genome reveals primary factors for plant terrestrial adaptation.</title>
        <authorList>
            <person name="Hori K."/>
            <person name="Maruyama F."/>
            <person name="Fujisawa T."/>
            <person name="Togashi T."/>
            <person name="Yamamoto N."/>
            <person name="Seo M."/>
            <person name="Sato S."/>
            <person name="Yamada T."/>
            <person name="Mori H."/>
            <person name="Tajima N."/>
            <person name="Moriyama T."/>
            <person name="Ikeuchi M."/>
            <person name="Watanabe M."/>
            <person name="Wada H."/>
            <person name="Kobayashi K."/>
            <person name="Saito M."/>
            <person name="Masuda T."/>
            <person name="Sasaki-Sekimoto Y."/>
            <person name="Mashiguchi K."/>
            <person name="Awai K."/>
            <person name="Shimojima M."/>
            <person name="Masuda S."/>
            <person name="Iwai M."/>
            <person name="Nobusawa T."/>
            <person name="Narise T."/>
            <person name="Kondo S."/>
            <person name="Saito H."/>
            <person name="Sato R."/>
            <person name="Murakawa M."/>
            <person name="Ihara Y."/>
            <person name="Oshima-Yamada Y."/>
            <person name="Ohtaka K."/>
            <person name="Satoh M."/>
            <person name="Sonobe K."/>
            <person name="Ishii M."/>
            <person name="Ohtani R."/>
            <person name="Kanamori-Sato M."/>
            <person name="Honoki R."/>
            <person name="Miyazaki D."/>
            <person name="Mochizuki H."/>
            <person name="Umetsu J."/>
            <person name="Higashi K."/>
            <person name="Shibata D."/>
            <person name="Kamiya Y."/>
            <person name="Sato N."/>
            <person name="Nakamura Y."/>
            <person name="Tabata S."/>
            <person name="Ida S."/>
            <person name="Kurokawa K."/>
            <person name="Ohta H."/>
        </authorList>
    </citation>
    <scope>NUCLEOTIDE SEQUENCE [LARGE SCALE GENOMIC DNA]</scope>
    <source>
        <strain evidence="2 3">NIES-2285</strain>
    </source>
</reference>
<proteinExistence type="predicted"/>
<dbReference type="AlphaFoldDB" id="A0A1Y1IN07"/>
<organism evidence="2 3">
    <name type="scientific">Klebsormidium nitens</name>
    <name type="common">Green alga</name>
    <name type="synonym">Ulothrix nitens</name>
    <dbReference type="NCBI Taxonomy" id="105231"/>
    <lineage>
        <taxon>Eukaryota</taxon>
        <taxon>Viridiplantae</taxon>
        <taxon>Streptophyta</taxon>
        <taxon>Klebsormidiophyceae</taxon>
        <taxon>Klebsormidiales</taxon>
        <taxon>Klebsormidiaceae</taxon>
        <taxon>Klebsormidium</taxon>
    </lineage>
</organism>
<evidence type="ECO:0000313" key="3">
    <source>
        <dbReference type="Proteomes" id="UP000054558"/>
    </source>
</evidence>
<feature type="compositionally biased region" description="Basic and acidic residues" evidence="1">
    <location>
        <begin position="383"/>
        <end position="397"/>
    </location>
</feature>
<gene>
    <name evidence="2" type="ORF">KFL_009620010</name>
</gene>
<accession>A0A1Y1IN07</accession>
<sequence length="435" mass="49326">MNSQEWGVAGEGHRAPTEALNKTPFNVVVQAFAGRNFLALRLEAGEELGLLTASDKELLTDKLKWRLQATQERYKIKLVEERCVRAEERDEELRKLNILTRQRRAAAAGEELLPVCGFAAKRGSPSDTWWLTPQERSLIWALQIANPCSPTNWPLLAAQGRFSELQLKSLAASSIDLARTVEAVAFKAVRMMQGFEAERREKRLIENLGKLVGKEKLVGCRFKYRPAEDVHRVFVKVTGLSENEGGLELKDLESEETYSKVQPKELSVGVRSRNEGDPLIALLKENGMEADPFLKPSRMSPDPRDRSERFETPEEGAYEFSQRRKTPGRFRSPWEGGLGVNAHQRDPFGRYREEEWGAFEIPELGRDKELQRERSGLFQGAARQEERDLDGRARQDRNSPQQVEGFRGAPPGFAQRGEEETQYNTQYPPVTITSG</sequence>
<evidence type="ECO:0000256" key="1">
    <source>
        <dbReference type="SAM" id="MobiDB-lite"/>
    </source>
</evidence>
<feature type="compositionally biased region" description="Basic and acidic residues" evidence="1">
    <location>
        <begin position="301"/>
        <end position="312"/>
    </location>
</feature>
<protein>
    <submittedName>
        <fullName evidence="2">Uncharacterized protein</fullName>
    </submittedName>
</protein>
<dbReference type="Proteomes" id="UP000054558">
    <property type="component" value="Unassembled WGS sequence"/>
</dbReference>
<evidence type="ECO:0000313" key="2">
    <source>
        <dbReference type="EMBL" id="GAQ92270.1"/>
    </source>
</evidence>
<feature type="region of interest" description="Disordered" evidence="1">
    <location>
        <begin position="291"/>
        <end position="338"/>
    </location>
</feature>